<dbReference type="Pfam" id="PF00326">
    <property type="entry name" value="Peptidase_S9"/>
    <property type="match status" value="1"/>
</dbReference>
<dbReference type="Proteomes" id="UP000050482">
    <property type="component" value="Unassembled WGS sequence"/>
</dbReference>
<sequence length="229" mass="25337">MGDLSSLRVTQRIIKVQWIKTTWEYAGPQFITLIPEYGGYAGSGGTVQGLHGDTLDTNNAIQAVMSRYSVEQGHVYLEGASMGGGVVLQLAEQRHDVRSVIALSPFVGMQVVGQWAVKNKNNSDLAFNFYGDMLTYGTANPNSPLLSQDSVDYKKIKVPVLLLQGTADHHVAWQTVQMFYNDLKPYDNKAKLILFPGGHHGLHGENQSKVNADIRAWYRLYGEYGTAEN</sequence>
<dbReference type="PANTHER" id="PTHR22946:SF9">
    <property type="entry name" value="POLYKETIDE TRANSFERASE AF380"/>
    <property type="match status" value="1"/>
</dbReference>
<dbReference type="GO" id="GO:0006508">
    <property type="term" value="P:proteolysis"/>
    <property type="evidence" value="ECO:0007669"/>
    <property type="project" value="InterPro"/>
</dbReference>
<evidence type="ECO:0000259" key="2">
    <source>
        <dbReference type="Pfam" id="PF00326"/>
    </source>
</evidence>
<dbReference type="InterPro" id="IPR001375">
    <property type="entry name" value="Peptidase_S9_cat"/>
</dbReference>
<dbReference type="Gene3D" id="3.40.50.1820">
    <property type="entry name" value="alpha/beta hydrolase"/>
    <property type="match status" value="1"/>
</dbReference>
<dbReference type="GO" id="GO:0008236">
    <property type="term" value="F:serine-type peptidase activity"/>
    <property type="evidence" value="ECO:0007669"/>
    <property type="project" value="InterPro"/>
</dbReference>
<feature type="domain" description="Peptidase S9 prolyl oligopeptidase catalytic" evidence="2">
    <location>
        <begin position="56"/>
        <end position="218"/>
    </location>
</feature>
<keyword evidence="1" id="KW-0378">Hydrolase</keyword>
<dbReference type="InterPro" id="IPR029058">
    <property type="entry name" value="AB_hydrolase_fold"/>
</dbReference>
<dbReference type="InterPro" id="IPR050261">
    <property type="entry name" value="FrsA_esterase"/>
</dbReference>
<name>A0A0P9EMV5_9BACL</name>
<dbReference type="OrthoDB" id="2556147at2"/>
<gene>
    <name evidence="3" type="ORF">AN477_05460</name>
</gene>
<evidence type="ECO:0000256" key="1">
    <source>
        <dbReference type="ARBA" id="ARBA00022801"/>
    </source>
</evidence>
<protein>
    <recommendedName>
        <fullName evidence="2">Peptidase S9 prolyl oligopeptidase catalytic domain-containing protein</fullName>
    </recommendedName>
</protein>
<dbReference type="SUPFAM" id="SSF53474">
    <property type="entry name" value="alpha/beta-Hydrolases"/>
    <property type="match status" value="1"/>
</dbReference>
<comment type="caution">
    <text evidence="3">The sequence shown here is derived from an EMBL/GenBank/DDBJ whole genome shotgun (WGS) entry which is preliminary data.</text>
</comment>
<dbReference type="PATRIC" id="fig|471514.4.peg.2464"/>
<accession>A0A0P9EMV5</accession>
<dbReference type="EMBL" id="LJCO01000026">
    <property type="protein sequence ID" value="KPV44740.1"/>
    <property type="molecule type" value="Genomic_DNA"/>
</dbReference>
<evidence type="ECO:0000313" key="3">
    <source>
        <dbReference type="EMBL" id="KPV44740.1"/>
    </source>
</evidence>
<evidence type="ECO:0000313" key="4">
    <source>
        <dbReference type="Proteomes" id="UP000050482"/>
    </source>
</evidence>
<proteinExistence type="predicted"/>
<reference evidence="3 4" key="1">
    <citation type="submission" date="2015-09" db="EMBL/GenBank/DDBJ databases">
        <title>Draft genome sequence of Alicyclobacillus ferrooxydans DSM 22381.</title>
        <authorList>
            <person name="Hemp J."/>
        </authorList>
    </citation>
    <scope>NUCLEOTIDE SEQUENCE [LARGE SCALE GENOMIC DNA]</scope>
    <source>
        <strain evidence="3 4">TC-34</strain>
    </source>
</reference>
<dbReference type="PANTHER" id="PTHR22946">
    <property type="entry name" value="DIENELACTONE HYDROLASE DOMAIN-CONTAINING PROTEIN-RELATED"/>
    <property type="match status" value="1"/>
</dbReference>
<dbReference type="GO" id="GO:0052689">
    <property type="term" value="F:carboxylic ester hydrolase activity"/>
    <property type="evidence" value="ECO:0007669"/>
    <property type="project" value="UniProtKB-ARBA"/>
</dbReference>
<dbReference type="RefSeq" id="WP_054968168.1">
    <property type="nucleotide sequence ID" value="NZ_LJCO01000026.1"/>
</dbReference>
<dbReference type="AlphaFoldDB" id="A0A0P9EMV5"/>
<organism evidence="3 4">
    <name type="scientific">Alicyclobacillus ferrooxydans</name>
    <dbReference type="NCBI Taxonomy" id="471514"/>
    <lineage>
        <taxon>Bacteria</taxon>
        <taxon>Bacillati</taxon>
        <taxon>Bacillota</taxon>
        <taxon>Bacilli</taxon>
        <taxon>Bacillales</taxon>
        <taxon>Alicyclobacillaceae</taxon>
        <taxon>Alicyclobacillus</taxon>
    </lineage>
</organism>
<keyword evidence="4" id="KW-1185">Reference proteome</keyword>
<dbReference type="STRING" id="471514.AN477_05460"/>